<comment type="catalytic activity">
    <reaction evidence="1 14">
        <text>beta-D-fructose 1,6-bisphosphate = D-glyceraldehyde 3-phosphate + dihydroxyacetone phosphate</text>
        <dbReference type="Rhea" id="RHEA:14729"/>
        <dbReference type="ChEBI" id="CHEBI:32966"/>
        <dbReference type="ChEBI" id="CHEBI:57642"/>
        <dbReference type="ChEBI" id="CHEBI:59776"/>
        <dbReference type="EC" id="4.1.2.13"/>
    </reaction>
</comment>
<evidence type="ECO:0000256" key="2">
    <source>
        <dbReference type="ARBA" id="ARBA00002181"/>
    </source>
</evidence>
<keyword evidence="10 14" id="KW-0456">Lyase</keyword>
<evidence type="ECO:0000256" key="5">
    <source>
        <dbReference type="ARBA" id="ARBA00013068"/>
    </source>
</evidence>
<accession>A0A2W5CVK6</accession>
<sequence length="344" mass="37391">MAIATPDVYRDMLDKAKEGGFAYPAINCTSSETINAALKGFADAESDGIIQFSIGGAEFGSGLNVKNMVAGAEALAAFTHEAAKHYGVNVALHTDHCQKEKLDTFVLPLLEISRKRVEAGENPLFQSHMWDGSATPIDENLQIAKDLLDKSVAANIILEVEIGVVGGEEDGVSADPNANLYTTEEDFEKTIDVLGLGEKGRYLLAATFGNVHGIYKPGNVKLRPEVLDMGQKVAEKKLGVAEGTNPFDFVFHGGSGSEKEKIEESLRYGVIKMNIDTDTQYSFTNPVARHMFENYDGVFKIDGEVGNKKVFDPRSYLRKAEQAMSERIVEACQDLRSAGNTLGK</sequence>
<feature type="binding site" evidence="13">
    <location>
        <position position="131"/>
    </location>
    <ligand>
        <name>Zn(2+)</name>
        <dbReference type="ChEBI" id="CHEBI:29105"/>
        <label>2</label>
    </ligand>
</feature>
<dbReference type="InterPro" id="IPR006411">
    <property type="entry name" value="Fruct_bisP_bact"/>
</dbReference>
<dbReference type="NCBIfam" id="TIGR00167">
    <property type="entry name" value="cbbA"/>
    <property type="match status" value="1"/>
</dbReference>
<dbReference type="Proteomes" id="UP000249451">
    <property type="component" value="Unassembled WGS sequence"/>
</dbReference>
<dbReference type="Pfam" id="PF01116">
    <property type="entry name" value="F_bP_aldolase"/>
    <property type="match status" value="1"/>
</dbReference>
<dbReference type="GO" id="GO:0005829">
    <property type="term" value="C:cytosol"/>
    <property type="evidence" value="ECO:0007669"/>
    <property type="project" value="TreeGrafter"/>
</dbReference>
<dbReference type="PANTHER" id="PTHR30559">
    <property type="entry name" value="FRUCTOSE-BISPHOSPHATE ALDOLASE CLASS 2"/>
    <property type="match status" value="1"/>
</dbReference>
<evidence type="ECO:0000256" key="9">
    <source>
        <dbReference type="ARBA" id="ARBA00023152"/>
    </source>
</evidence>
<comment type="pathway">
    <text evidence="3 14">Carbohydrate degradation; glycolysis; D-glyceraldehyde 3-phosphate and glycerone phosphate from D-glucose: step 4/4.</text>
</comment>
<feature type="binding site" evidence="12">
    <location>
        <begin position="274"/>
        <end position="277"/>
    </location>
    <ligand>
        <name>dihydroxyacetone phosphate</name>
        <dbReference type="ChEBI" id="CHEBI:57642"/>
    </ligand>
</feature>
<comment type="caution">
    <text evidence="15">The sequence shown here is derived from an EMBL/GenBank/DDBJ whole genome shotgun (WGS) entry which is preliminary data.</text>
</comment>
<dbReference type="EMBL" id="QFNY01000237">
    <property type="protein sequence ID" value="PZO98981.1"/>
    <property type="molecule type" value="Genomic_DNA"/>
</dbReference>
<dbReference type="InterPro" id="IPR013785">
    <property type="entry name" value="Aldolase_TIM"/>
</dbReference>
<evidence type="ECO:0000256" key="4">
    <source>
        <dbReference type="ARBA" id="ARBA00005812"/>
    </source>
</evidence>
<feature type="binding site" evidence="13">
    <location>
        <position position="212"/>
    </location>
    <ligand>
        <name>Zn(2+)</name>
        <dbReference type="ChEBI" id="CHEBI:29105"/>
        <label>1</label>
        <note>catalytic</note>
    </ligand>
</feature>
<dbReference type="GO" id="GO:0008270">
    <property type="term" value="F:zinc ion binding"/>
    <property type="evidence" value="ECO:0007669"/>
    <property type="project" value="UniProtKB-UniRule"/>
</dbReference>
<evidence type="ECO:0000256" key="8">
    <source>
        <dbReference type="ARBA" id="ARBA00022833"/>
    </source>
</evidence>
<evidence type="ECO:0000256" key="3">
    <source>
        <dbReference type="ARBA" id="ARBA00004714"/>
    </source>
</evidence>
<keyword evidence="9 14" id="KW-0324">Glycolysis</keyword>
<dbReference type="Gene3D" id="3.20.20.70">
    <property type="entry name" value="Aldolase class I"/>
    <property type="match status" value="1"/>
</dbReference>
<feature type="binding site" evidence="12">
    <location>
        <position position="213"/>
    </location>
    <ligand>
        <name>dihydroxyacetone phosphate</name>
        <dbReference type="ChEBI" id="CHEBI:57642"/>
    </ligand>
</feature>
<keyword evidence="8 13" id="KW-0862">Zinc</keyword>
<dbReference type="NCBIfam" id="NF006628">
    <property type="entry name" value="PRK09197.1"/>
    <property type="match status" value="1"/>
</dbReference>
<gene>
    <name evidence="15" type="ORF">DI609_09350</name>
</gene>
<dbReference type="PIRSF" id="PIRSF001359">
    <property type="entry name" value="F_bP_aldolase_II"/>
    <property type="match status" value="1"/>
</dbReference>
<dbReference type="GO" id="GO:0006096">
    <property type="term" value="P:glycolytic process"/>
    <property type="evidence" value="ECO:0007669"/>
    <property type="project" value="UniProtKB-UniPathway"/>
</dbReference>
<dbReference type="EC" id="4.1.2.13" evidence="5 14"/>
<organism evidence="15 16">
    <name type="scientific">Corynebacterium urealyticum</name>
    <dbReference type="NCBI Taxonomy" id="43771"/>
    <lineage>
        <taxon>Bacteria</taxon>
        <taxon>Bacillati</taxon>
        <taxon>Actinomycetota</taxon>
        <taxon>Actinomycetes</taxon>
        <taxon>Mycobacteriales</taxon>
        <taxon>Corynebacteriaceae</taxon>
        <taxon>Corynebacterium</taxon>
    </lineage>
</organism>
<comment type="similarity">
    <text evidence="4 14">Belongs to the class II fructose-bisphosphate aldolase family.</text>
</comment>
<reference evidence="15 16" key="1">
    <citation type="submission" date="2017-11" db="EMBL/GenBank/DDBJ databases">
        <title>Infants hospitalized years apart are colonized by the same room-sourced microbial strains.</title>
        <authorList>
            <person name="Brooks B."/>
            <person name="Olm M.R."/>
            <person name="Firek B.A."/>
            <person name="Baker R."/>
            <person name="Thomas B.C."/>
            <person name="Morowitz M.J."/>
            <person name="Banfield J.F."/>
        </authorList>
    </citation>
    <scope>NUCLEOTIDE SEQUENCE [LARGE SCALE GENOMIC DNA]</scope>
    <source>
        <strain evidence="15">S2_012_000_R3_87</strain>
    </source>
</reference>
<feature type="binding site" evidence="13">
    <location>
        <position position="96"/>
    </location>
    <ligand>
        <name>Zn(2+)</name>
        <dbReference type="ChEBI" id="CHEBI:29105"/>
        <label>1</label>
        <note>catalytic</note>
    </ligand>
</feature>
<feature type="binding site" evidence="13">
    <location>
        <position position="252"/>
    </location>
    <ligand>
        <name>Zn(2+)</name>
        <dbReference type="ChEBI" id="CHEBI:29105"/>
        <label>1</label>
        <note>catalytic</note>
    </ligand>
</feature>
<evidence type="ECO:0000256" key="11">
    <source>
        <dbReference type="PIRSR" id="PIRSR001359-1"/>
    </source>
</evidence>
<evidence type="ECO:0000256" key="10">
    <source>
        <dbReference type="ARBA" id="ARBA00023239"/>
    </source>
</evidence>
<evidence type="ECO:0000256" key="7">
    <source>
        <dbReference type="ARBA" id="ARBA00022723"/>
    </source>
</evidence>
<proteinExistence type="inferred from homology"/>
<protein>
    <recommendedName>
        <fullName evidence="6 14">Fructose-bisphosphate aldolase</fullName>
        <shortName evidence="14">FBP aldolase</shortName>
        <ecNumber evidence="5 14">4.1.2.13</ecNumber>
    </recommendedName>
</protein>
<comment type="function">
    <text evidence="2 14">Catalyzes the aldol condensation of dihydroxyacetone phosphate (DHAP or glycerone-phosphate) with glyceraldehyde 3-phosphate (G3P) to form fructose 1,6-bisphosphate (FBP) in gluconeogenesis and the reverse reaction in glycolysis.</text>
</comment>
<dbReference type="SUPFAM" id="SSF51569">
    <property type="entry name" value="Aldolase"/>
    <property type="match status" value="1"/>
</dbReference>
<feature type="binding site" evidence="12">
    <location>
        <begin position="253"/>
        <end position="255"/>
    </location>
    <ligand>
        <name>dihydroxyacetone phosphate</name>
        <dbReference type="ChEBI" id="CHEBI:57642"/>
    </ligand>
</feature>
<evidence type="ECO:0000256" key="1">
    <source>
        <dbReference type="ARBA" id="ARBA00000441"/>
    </source>
</evidence>
<feature type="active site" description="Proton donor" evidence="11">
    <location>
        <position position="95"/>
    </location>
</feature>
<dbReference type="PROSITE" id="PS00806">
    <property type="entry name" value="ALDOLASE_CLASS_II_2"/>
    <property type="match status" value="1"/>
</dbReference>
<evidence type="ECO:0000256" key="12">
    <source>
        <dbReference type="PIRSR" id="PIRSR001359-2"/>
    </source>
</evidence>
<dbReference type="PANTHER" id="PTHR30559:SF0">
    <property type="entry name" value="FRUCTOSE-BISPHOSPHATE ALDOLASE"/>
    <property type="match status" value="1"/>
</dbReference>
<evidence type="ECO:0000313" key="15">
    <source>
        <dbReference type="EMBL" id="PZO98981.1"/>
    </source>
</evidence>
<evidence type="ECO:0000256" key="6">
    <source>
        <dbReference type="ARBA" id="ARBA00013779"/>
    </source>
</evidence>
<dbReference type="GO" id="GO:0004332">
    <property type="term" value="F:fructose-bisphosphate aldolase activity"/>
    <property type="evidence" value="ECO:0007669"/>
    <property type="project" value="UniProtKB-EC"/>
</dbReference>
<feature type="binding site" evidence="13">
    <location>
        <position position="161"/>
    </location>
    <ligand>
        <name>Zn(2+)</name>
        <dbReference type="ChEBI" id="CHEBI:29105"/>
        <label>2</label>
    </ligand>
</feature>
<name>A0A2W5CVK6_9CORY</name>
<dbReference type="UniPathway" id="UPA00109">
    <property type="reaction ID" value="UER00183"/>
</dbReference>
<dbReference type="NCBIfam" id="TIGR01520">
    <property type="entry name" value="FruBisAldo_II_A"/>
    <property type="match status" value="1"/>
</dbReference>
<evidence type="ECO:0000256" key="13">
    <source>
        <dbReference type="PIRSR" id="PIRSR001359-3"/>
    </source>
</evidence>
<dbReference type="AlphaFoldDB" id="A0A2W5CVK6"/>
<comment type="cofactor">
    <cofactor evidence="13 14">
        <name>Zn(2+)</name>
        <dbReference type="ChEBI" id="CHEBI:29105"/>
    </cofactor>
    <text evidence="13 14">Binds 2 Zn(2+) ions per subunit. One is catalytic and the other provides a structural contribution.</text>
</comment>
<keyword evidence="7 13" id="KW-0479">Metal-binding</keyword>
<dbReference type="InterPro" id="IPR000771">
    <property type="entry name" value="FBA_II"/>
</dbReference>
<evidence type="ECO:0000256" key="14">
    <source>
        <dbReference type="RuleBase" id="RU366023"/>
    </source>
</evidence>
<dbReference type="PROSITE" id="PS00602">
    <property type="entry name" value="ALDOLASE_CLASS_II_1"/>
    <property type="match status" value="1"/>
</dbReference>
<evidence type="ECO:0000313" key="16">
    <source>
        <dbReference type="Proteomes" id="UP000249451"/>
    </source>
</evidence>